<accession>A0A0K8PZ72</accession>
<dbReference type="GO" id="GO:0003677">
    <property type="term" value="F:DNA binding"/>
    <property type="evidence" value="ECO:0007669"/>
    <property type="project" value="UniProtKB-KW"/>
</dbReference>
<feature type="compositionally biased region" description="Basic residues" evidence="1">
    <location>
        <begin position="307"/>
        <end position="319"/>
    </location>
</feature>
<gene>
    <name evidence="3" type="ORF">SAZU_7966</name>
</gene>
<dbReference type="InterPro" id="IPR043917">
    <property type="entry name" value="DUF5753"/>
</dbReference>
<dbReference type="PATRIC" id="fig|146537.3.peg.8419"/>
<reference evidence="3" key="1">
    <citation type="journal article" date="2015" name="Genome Announc.">
        <title>Draft Genome Sequence of Thiostrepton-Producing Streptomyces azureus ATCC 14921.</title>
        <authorList>
            <person name="Sakihara K."/>
            <person name="Maeda J."/>
            <person name="Tashiro K."/>
            <person name="Fujino Y."/>
            <person name="Kuhara S."/>
            <person name="Ohshima T."/>
            <person name="Ogata S."/>
            <person name="Doi K."/>
        </authorList>
    </citation>
    <scope>NUCLEOTIDE SEQUENCE [LARGE SCALE GENOMIC DNA]</scope>
    <source>
        <strain evidence="3">ATCC14921</strain>
    </source>
</reference>
<organism evidence="3 4">
    <name type="scientific">Streptomyces azureus</name>
    <dbReference type="NCBI Taxonomy" id="146537"/>
    <lineage>
        <taxon>Bacteria</taxon>
        <taxon>Bacillati</taxon>
        <taxon>Actinomycetota</taxon>
        <taxon>Actinomycetes</taxon>
        <taxon>Kitasatosporales</taxon>
        <taxon>Streptomycetaceae</taxon>
        <taxon>Streptomyces</taxon>
    </lineage>
</organism>
<dbReference type="OrthoDB" id="3863809at2"/>
<dbReference type="AlphaFoldDB" id="A0A0K8PZ72"/>
<dbReference type="Pfam" id="PF19054">
    <property type="entry name" value="DUF5753"/>
    <property type="match status" value="1"/>
</dbReference>
<evidence type="ECO:0000259" key="2">
    <source>
        <dbReference type="PROSITE" id="PS50943"/>
    </source>
</evidence>
<dbReference type="EMBL" id="DF968533">
    <property type="protein sequence ID" value="GAP53086.1"/>
    <property type="molecule type" value="Genomic_DNA"/>
</dbReference>
<dbReference type="SMART" id="SM00530">
    <property type="entry name" value="HTH_XRE"/>
    <property type="match status" value="1"/>
</dbReference>
<keyword evidence="3" id="KW-0238">DNA-binding</keyword>
<dbReference type="InterPro" id="IPR001387">
    <property type="entry name" value="Cro/C1-type_HTH"/>
</dbReference>
<dbReference type="InterPro" id="IPR010982">
    <property type="entry name" value="Lambda_DNA-bd_dom_sf"/>
</dbReference>
<dbReference type="Gene3D" id="1.10.260.40">
    <property type="entry name" value="lambda repressor-like DNA-binding domains"/>
    <property type="match status" value="1"/>
</dbReference>
<dbReference type="RefSeq" id="WP_059424531.1">
    <property type="nucleotide sequence ID" value="NZ_DF968533.1"/>
</dbReference>
<evidence type="ECO:0000256" key="1">
    <source>
        <dbReference type="SAM" id="MobiDB-lite"/>
    </source>
</evidence>
<proteinExistence type="predicted"/>
<feature type="region of interest" description="Disordered" evidence="1">
    <location>
        <begin position="285"/>
        <end position="319"/>
    </location>
</feature>
<dbReference type="CDD" id="cd00093">
    <property type="entry name" value="HTH_XRE"/>
    <property type="match status" value="1"/>
</dbReference>
<sequence length="319" mass="36285">MSRRNGGAESGASTAAVFGEVLRHFREAALLTQEGLARQIPCDRSHVARVEAGTRVPQESFAKKCDELLDTGGVLLRLWGRIDWYPQVEHPDWFRRRAEMDEVAVALREYQERVVPGLLQTADYARALFSRRGADAEEVDSRVRARLSRQQRFLADGGPLYVVILDESCLRNGVGSPEIMREQCAHLLAVGQRRNIRIQVAPSDAFGLVRPRGSMSLIELADERWVYSESLDRGHFNNDPAVYQRHSQTYDVLRADILSARESAALISDAMEGYEHHGPLRALRGALDQEQPQRRQRRQLRGNSPRFPRHRPHPRQQNP</sequence>
<evidence type="ECO:0000313" key="4">
    <source>
        <dbReference type="Proteomes" id="UP000053859"/>
    </source>
</evidence>
<protein>
    <submittedName>
        <fullName evidence="3">DNA-binding protein</fullName>
    </submittedName>
</protein>
<name>A0A0K8PZ72_STRAJ</name>
<evidence type="ECO:0000313" key="3">
    <source>
        <dbReference type="EMBL" id="GAP53086.1"/>
    </source>
</evidence>
<feature type="domain" description="HTH cro/C1-type" evidence="2">
    <location>
        <begin position="22"/>
        <end position="75"/>
    </location>
</feature>
<keyword evidence="4" id="KW-1185">Reference proteome</keyword>
<dbReference type="PROSITE" id="PS50943">
    <property type="entry name" value="HTH_CROC1"/>
    <property type="match status" value="1"/>
</dbReference>
<dbReference type="SUPFAM" id="SSF47413">
    <property type="entry name" value="lambda repressor-like DNA-binding domains"/>
    <property type="match status" value="1"/>
</dbReference>
<dbReference type="Pfam" id="PF13560">
    <property type="entry name" value="HTH_31"/>
    <property type="match status" value="1"/>
</dbReference>
<dbReference type="Proteomes" id="UP000053859">
    <property type="component" value="Unassembled WGS sequence"/>
</dbReference>